<evidence type="ECO:0000313" key="1">
    <source>
        <dbReference type="EMBL" id="JAH52495.1"/>
    </source>
</evidence>
<reference evidence="1" key="1">
    <citation type="submission" date="2014-11" db="EMBL/GenBank/DDBJ databases">
        <authorList>
            <person name="Amaro Gonzalez C."/>
        </authorList>
    </citation>
    <scope>NUCLEOTIDE SEQUENCE</scope>
</reference>
<sequence>MHRDSLRNNEGSRKYQVR</sequence>
<proteinExistence type="predicted"/>
<name>A0A0E9THV4_ANGAN</name>
<dbReference type="AlphaFoldDB" id="A0A0E9THV4"/>
<reference evidence="1" key="2">
    <citation type="journal article" date="2015" name="Fish Shellfish Immunol.">
        <title>Early steps in the European eel (Anguilla anguilla)-Vibrio vulnificus interaction in the gills: Role of the RtxA13 toxin.</title>
        <authorList>
            <person name="Callol A."/>
            <person name="Pajuelo D."/>
            <person name="Ebbesson L."/>
            <person name="Teles M."/>
            <person name="MacKenzie S."/>
            <person name="Amaro C."/>
        </authorList>
    </citation>
    <scope>NUCLEOTIDE SEQUENCE</scope>
</reference>
<protein>
    <submittedName>
        <fullName evidence="1">Uncharacterized protein</fullName>
    </submittedName>
</protein>
<organism evidence="1">
    <name type="scientific">Anguilla anguilla</name>
    <name type="common">European freshwater eel</name>
    <name type="synonym">Muraena anguilla</name>
    <dbReference type="NCBI Taxonomy" id="7936"/>
    <lineage>
        <taxon>Eukaryota</taxon>
        <taxon>Metazoa</taxon>
        <taxon>Chordata</taxon>
        <taxon>Craniata</taxon>
        <taxon>Vertebrata</taxon>
        <taxon>Euteleostomi</taxon>
        <taxon>Actinopterygii</taxon>
        <taxon>Neopterygii</taxon>
        <taxon>Teleostei</taxon>
        <taxon>Anguilliformes</taxon>
        <taxon>Anguillidae</taxon>
        <taxon>Anguilla</taxon>
    </lineage>
</organism>
<dbReference type="EMBL" id="GBXM01056082">
    <property type="protein sequence ID" value="JAH52495.1"/>
    <property type="molecule type" value="Transcribed_RNA"/>
</dbReference>
<accession>A0A0E9THV4</accession>